<comment type="subcellular location">
    <subcellularLocation>
        <location evidence="1">Nucleus</location>
    </subcellularLocation>
</comment>
<dbReference type="Pfam" id="PF02820">
    <property type="entry name" value="MBT"/>
    <property type="match status" value="3"/>
</dbReference>
<feature type="repeat" description="MBT" evidence="5">
    <location>
        <begin position="147"/>
        <end position="255"/>
    </location>
</feature>
<protein>
    <recommendedName>
        <fullName evidence="6">SLED domain-containing protein</fullName>
    </recommendedName>
</protein>
<feature type="repeat" description="MBT" evidence="5">
    <location>
        <begin position="281"/>
        <end position="397"/>
    </location>
</feature>
<evidence type="ECO:0000256" key="4">
    <source>
        <dbReference type="ARBA" id="ARBA00023242"/>
    </source>
</evidence>
<gene>
    <name evidence="7" type="ORF">CDAUBV1_LOCUS5559</name>
</gene>
<dbReference type="InterPro" id="IPR050548">
    <property type="entry name" value="PcG_chromatin_remod_factors"/>
</dbReference>
<dbReference type="SMART" id="SM00561">
    <property type="entry name" value="MBT"/>
    <property type="match status" value="1"/>
</dbReference>
<dbReference type="SUPFAM" id="SSF47769">
    <property type="entry name" value="SAM/Pointed domain"/>
    <property type="match status" value="1"/>
</dbReference>
<keyword evidence="3" id="KW-0677">Repeat</keyword>
<dbReference type="CDD" id="cd20095">
    <property type="entry name" value="MBT_SFMBT_rpt3"/>
    <property type="match status" value="1"/>
</dbReference>
<dbReference type="GO" id="GO:0003682">
    <property type="term" value="F:chromatin binding"/>
    <property type="evidence" value="ECO:0007669"/>
    <property type="project" value="TreeGrafter"/>
</dbReference>
<dbReference type="GO" id="GO:0005634">
    <property type="term" value="C:nucleus"/>
    <property type="evidence" value="ECO:0007669"/>
    <property type="project" value="UniProtKB-SubCell"/>
</dbReference>
<comment type="caution">
    <text evidence="7">The sequence shown here is derived from an EMBL/GenBank/DDBJ whole genome shotgun (WGS) entry which is preliminary data.</text>
</comment>
<dbReference type="Gene3D" id="1.10.150.50">
    <property type="entry name" value="Transcription Factor, Ets-1"/>
    <property type="match status" value="1"/>
</dbReference>
<dbReference type="Proteomes" id="UP001497525">
    <property type="component" value="Unassembled WGS sequence"/>
</dbReference>
<organism evidence="7 8">
    <name type="scientific">Calicophoron daubneyi</name>
    <name type="common">Rumen fluke</name>
    <name type="synonym">Paramphistomum daubneyi</name>
    <dbReference type="NCBI Taxonomy" id="300641"/>
    <lineage>
        <taxon>Eukaryota</taxon>
        <taxon>Metazoa</taxon>
        <taxon>Spiralia</taxon>
        <taxon>Lophotrochozoa</taxon>
        <taxon>Platyhelminthes</taxon>
        <taxon>Trematoda</taxon>
        <taxon>Digenea</taxon>
        <taxon>Plagiorchiida</taxon>
        <taxon>Pronocephalata</taxon>
        <taxon>Paramphistomoidea</taxon>
        <taxon>Paramphistomidae</taxon>
        <taxon>Calicophoron</taxon>
    </lineage>
</organism>
<keyword evidence="4" id="KW-0539">Nucleus</keyword>
<evidence type="ECO:0000256" key="1">
    <source>
        <dbReference type="ARBA" id="ARBA00004123"/>
    </source>
</evidence>
<evidence type="ECO:0000256" key="5">
    <source>
        <dbReference type="PROSITE-ProRule" id="PRU00459"/>
    </source>
</evidence>
<sequence length="1210" mass="134610">MPFDWHVYLSETGAELSPPVLFDHVSRSLEPLVHKGETLEVLWSVGSTNPGEQKWWPAEVVLVSGYLLLLKWWVPEKPVTELHPVPPASKRPMKCPKIPSVTNNEGFWFDVKGSNWDRVRQIGWCRSKNIAWTPPDHVLTVDAALLSPFSEYEEKLQKRSVARPFFEQHALYPFETIRSGGYLECEHEDNPGCVWPAKVLMNIGGRVKLAWFGTDVKQSVNGGADPKSIFTLFYLHRRIHLLGWGKIYGLKYCPPPDVTVDRAISNIDAFIRGAPSAFTLASDQDGGNKLKSIRAGHPMYQRDPPLHEFKKGWKVEAVNPLKPYLVQPATIAEVFNSRYFLVELDDLRRLPGNDNSESTWKVKSELPKPIRFVCHAGSSVIMPVNTSQLRGIHLAPPPGWPEKRPFTWTNYLTFLSMASNPPHCVNDSSETLTAECLVPDDLKVSACIKQSLFTDQGLTPSESSSDATDGCSSHVCAGNTLLHADCIPYCPPEAMFRGIRISGSFSGQSEVNRSNTIPQPNTIPNLLEIQTKEPMYSLPVERATSRFLLGMKLEMVISDHLSSHTTQQFAIGPGLCAATVTRVDGPYLLWVLPDLHSAEPIKPIMMDARSTQLYPVGWSAACGHPIVAPEGYANCSVDAETGLPTVDLTCSPSSNYNMDSSIKHWNVELKSTHDLQYHTIEYQNEEVCPPIFINPKCYIGPFLCKTSVELIPRRIGPGPITRVMQYLLTRLISAAYKPVRVLHMFEADWATNLASALNLRPNQPNVGLTHDSIPTRGRFNIHGGRVNVTHAESEMVEQRRSAMQLVVLRIRCPRRGIKVEAPVEVCGRVRAVEEFCRQVSLVLEACPHLLTVGSNSQSQRVKSESNSAEISDFIQAPDFTHDCPSFCSSRLRSRNFDRLPGWKKRMFASLRPFGVPVPPAEFGSNSTVRGIPGSCAPRLRTRSAVAAAQRQQRLTGRDAVDNPIHVIARTPVGLPNGLSIGRTNRGRGCGRFRRSSVRRVGHRILPLNKDAGLQVFPEGLTGGKQSNDIVKAVNQVVDHVNSSTLISCPQKRSSVPYHHLYSPYTLNVSSSLYPTPYCTDFNGNRSNITNPTVSSLQSDYPYFENNYLTATLADAPRVTLTSNPLFWTSVDLASYLGQTDCREMWPWLAAEAVDGQAFMLLTLPVLHHLVGLQWDDAIRLARHVVSVKRAFVEQFSSNSDDLSSLSSRAS</sequence>
<dbReference type="Gene3D" id="3.90.1150.190">
    <property type="entry name" value="SLED domain"/>
    <property type="match status" value="1"/>
</dbReference>
<evidence type="ECO:0000313" key="7">
    <source>
        <dbReference type="EMBL" id="CAL5132717.1"/>
    </source>
</evidence>
<dbReference type="CDD" id="cd20094">
    <property type="entry name" value="MBT_SFMBT_rpt2"/>
    <property type="match status" value="1"/>
</dbReference>
<dbReference type="PANTHER" id="PTHR12247:SF129">
    <property type="entry name" value="SOP-2-RELATED PROTEIN 3"/>
    <property type="match status" value="1"/>
</dbReference>
<evidence type="ECO:0000313" key="8">
    <source>
        <dbReference type="Proteomes" id="UP001497525"/>
    </source>
</evidence>
<evidence type="ECO:0000256" key="3">
    <source>
        <dbReference type="ARBA" id="ARBA00022737"/>
    </source>
</evidence>
<dbReference type="InterPro" id="IPR038348">
    <property type="entry name" value="SLED_sf"/>
</dbReference>
<evidence type="ECO:0000256" key="2">
    <source>
        <dbReference type="ARBA" id="ARBA00022491"/>
    </source>
</evidence>
<dbReference type="EMBL" id="CAXLJL010000134">
    <property type="protein sequence ID" value="CAL5132717.1"/>
    <property type="molecule type" value="Genomic_DNA"/>
</dbReference>
<dbReference type="GO" id="GO:0045892">
    <property type="term" value="P:negative regulation of DNA-templated transcription"/>
    <property type="evidence" value="ECO:0007669"/>
    <property type="project" value="TreeGrafter"/>
</dbReference>
<dbReference type="InterPro" id="IPR004092">
    <property type="entry name" value="Mbt"/>
</dbReference>
<dbReference type="InterPro" id="IPR021987">
    <property type="entry name" value="SLED"/>
</dbReference>
<reference evidence="7" key="1">
    <citation type="submission" date="2024-06" db="EMBL/GenBank/DDBJ databases">
        <authorList>
            <person name="Liu X."/>
            <person name="Lenzi L."/>
            <person name="Haldenby T S."/>
            <person name="Uol C."/>
        </authorList>
    </citation>
    <scope>NUCLEOTIDE SEQUENCE</scope>
</reference>
<dbReference type="PROSITE" id="PS51079">
    <property type="entry name" value="MBT"/>
    <property type="match status" value="3"/>
</dbReference>
<keyword evidence="2" id="KW-0678">Repressor</keyword>
<dbReference type="InterPro" id="IPR013761">
    <property type="entry name" value="SAM/pointed_sf"/>
</dbReference>
<accession>A0AAV2T5J4</accession>
<dbReference type="Gene3D" id="2.30.30.140">
    <property type="match status" value="4"/>
</dbReference>
<dbReference type="GO" id="GO:0042393">
    <property type="term" value="F:histone binding"/>
    <property type="evidence" value="ECO:0007669"/>
    <property type="project" value="TreeGrafter"/>
</dbReference>
<dbReference type="SUPFAM" id="SSF63748">
    <property type="entry name" value="Tudor/PWWP/MBT"/>
    <property type="match status" value="4"/>
</dbReference>
<evidence type="ECO:0000259" key="6">
    <source>
        <dbReference type="Pfam" id="PF12140"/>
    </source>
</evidence>
<dbReference type="AlphaFoldDB" id="A0AAV2T5J4"/>
<dbReference type="PANTHER" id="PTHR12247">
    <property type="entry name" value="POLYCOMB GROUP PROTEIN"/>
    <property type="match status" value="1"/>
</dbReference>
<feature type="domain" description="SLED" evidence="6">
    <location>
        <begin position="688"/>
        <end position="748"/>
    </location>
</feature>
<dbReference type="Pfam" id="PF12140">
    <property type="entry name" value="SLED"/>
    <property type="match status" value="1"/>
</dbReference>
<name>A0AAV2T5J4_CALDB</name>
<feature type="repeat" description="MBT" evidence="5">
    <location>
        <begin position="505"/>
        <end position="629"/>
    </location>
</feature>
<proteinExistence type="predicted"/>